<evidence type="ECO:0000313" key="2">
    <source>
        <dbReference type="EMBL" id="BDG74970.1"/>
    </source>
</evidence>
<sequence>MRGILLLLPVLLLGACGNTTATDVVRVMVWPIPIPDGLFETSEAIPQADWDTPGGAVRAETALGLSLGSRRGIATLVQEEGERRMWRTAGGVVVATEGPRIVATAGLREVVAATRFDGIDPLTRIGDLTDTPVSGARVVDVMRSETDPARMRFGLRLNCRVSAGPAEVEDTVLVRETCRGAASFTNRFWADARSYAVFRSEQWVGDGLPPLVIDVLGPGSAPTDFITLPR</sequence>
<name>A0ABM7YA97_9PROT</name>
<accession>A0ABM7YA97</accession>
<evidence type="ECO:0000313" key="3">
    <source>
        <dbReference type="Proteomes" id="UP000831327"/>
    </source>
</evidence>
<dbReference type="RefSeq" id="WP_244457071.1">
    <property type="nucleotide sequence ID" value="NZ_AP025637.1"/>
</dbReference>
<feature type="signal peptide" evidence="1">
    <location>
        <begin position="1"/>
        <end position="21"/>
    </location>
</feature>
<evidence type="ECO:0000256" key="1">
    <source>
        <dbReference type="SAM" id="SignalP"/>
    </source>
</evidence>
<keyword evidence="3" id="KW-1185">Reference proteome</keyword>
<feature type="chain" id="PRO_5045822085" description="Group 4 capsule polysaccharide lipoprotein gfcB, YjbF" evidence="1">
    <location>
        <begin position="22"/>
        <end position="230"/>
    </location>
</feature>
<dbReference type="PROSITE" id="PS51257">
    <property type="entry name" value="PROKAR_LIPOPROTEIN"/>
    <property type="match status" value="1"/>
</dbReference>
<gene>
    <name evidence="2" type="ORF">Rmf_48990</name>
</gene>
<dbReference type="Proteomes" id="UP000831327">
    <property type="component" value="Chromosome"/>
</dbReference>
<evidence type="ECO:0008006" key="4">
    <source>
        <dbReference type="Google" id="ProtNLM"/>
    </source>
</evidence>
<reference evidence="2 3" key="1">
    <citation type="journal article" date="2016" name="Microbes Environ.">
        <title>Phylogenetically diverse aerobic anoxygenic phototrophic bacteria isolated from epilithic biofilms in Tama river, Japan.</title>
        <authorList>
            <person name="Hirose S."/>
            <person name="Matsuura K."/>
            <person name="Haruta S."/>
        </authorList>
    </citation>
    <scope>NUCLEOTIDE SEQUENCE [LARGE SCALE GENOMIC DNA]</scope>
    <source>
        <strain evidence="2 3">S08</strain>
    </source>
</reference>
<dbReference type="InterPro" id="IPR023373">
    <property type="entry name" value="YmcC_sf"/>
</dbReference>
<dbReference type="Pfam" id="PF11102">
    <property type="entry name" value="YjbF"/>
    <property type="match status" value="1"/>
</dbReference>
<keyword evidence="1" id="KW-0732">Signal</keyword>
<dbReference type="EMBL" id="AP025637">
    <property type="protein sequence ID" value="BDG74970.1"/>
    <property type="molecule type" value="Genomic_DNA"/>
</dbReference>
<protein>
    <recommendedName>
        <fullName evidence="4">Group 4 capsule polysaccharide lipoprotein gfcB, YjbF</fullName>
    </recommendedName>
</protein>
<proteinExistence type="predicted"/>
<dbReference type="InterPro" id="IPR021308">
    <property type="entry name" value="GfcB"/>
</dbReference>
<dbReference type="Gene3D" id="2.40.360.10">
    <property type="entry name" value="YmcC-like"/>
    <property type="match status" value="1"/>
</dbReference>
<dbReference type="SUPFAM" id="SSF159270">
    <property type="entry name" value="YmcC-like"/>
    <property type="match status" value="1"/>
</dbReference>
<organism evidence="2 3">
    <name type="scientific">Roseomonas fluvialis</name>
    <dbReference type="NCBI Taxonomy" id="1750527"/>
    <lineage>
        <taxon>Bacteria</taxon>
        <taxon>Pseudomonadati</taxon>
        <taxon>Pseudomonadota</taxon>
        <taxon>Alphaproteobacteria</taxon>
        <taxon>Acetobacterales</taxon>
        <taxon>Roseomonadaceae</taxon>
        <taxon>Roseomonas</taxon>
    </lineage>
</organism>